<proteinExistence type="predicted"/>
<protein>
    <submittedName>
        <fullName evidence="1">Uncharacterized protein</fullName>
    </submittedName>
</protein>
<accession>A0A7I4CJ32</accession>
<reference evidence="1" key="3">
    <citation type="submission" date="2020-12" db="UniProtKB">
        <authorList>
            <consortium name="EnsemblPlants"/>
        </authorList>
    </citation>
    <scope>IDENTIFICATION</scope>
</reference>
<evidence type="ECO:0000313" key="1">
    <source>
        <dbReference type="EnsemblPlants" id="Pp3c24_15210V3.2"/>
    </source>
</evidence>
<dbReference type="EMBL" id="ABEU02000024">
    <property type="status" value="NOT_ANNOTATED_CDS"/>
    <property type="molecule type" value="Genomic_DNA"/>
</dbReference>
<dbReference type="Proteomes" id="UP000006727">
    <property type="component" value="Chromosome 24"/>
</dbReference>
<dbReference type="Gramene" id="Pp3c24_15210V3.2">
    <property type="protein sequence ID" value="Pp3c24_15210V3.2"/>
    <property type="gene ID" value="Pp3c24_15210"/>
</dbReference>
<reference evidence="1 2" key="1">
    <citation type="journal article" date="2008" name="Science">
        <title>The Physcomitrella genome reveals evolutionary insights into the conquest of land by plants.</title>
        <authorList>
            <person name="Rensing S."/>
            <person name="Lang D."/>
            <person name="Zimmer A."/>
            <person name="Terry A."/>
            <person name="Salamov A."/>
            <person name="Shapiro H."/>
            <person name="Nishiyama T."/>
            <person name="Perroud P.-F."/>
            <person name="Lindquist E."/>
            <person name="Kamisugi Y."/>
            <person name="Tanahashi T."/>
            <person name="Sakakibara K."/>
            <person name="Fujita T."/>
            <person name="Oishi K."/>
            <person name="Shin-I T."/>
            <person name="Kuroki Y."/>
            <person name="Toyoda A."/>
            <person name="Suzuki Y."/>
            <person name="Hashimoto A."/>
            <person name="Yamaguchi K."/>
            <person name="Sugano A."/>
            <person name="Kohara Y."/>
            <person name="Fujiyama A."/>
            <person name="Anterola A."/>
            <person name="Aoki S."/>
            <person name="Ashton N."/>
            <person name="Barbazuk W.B."/>
            <person name="Barker E."/>
            <person name="Bennetzen J."/>
            <person name="Bezanilla M."/>
            <person name="Blankenship R."/>
            <person name="Cho S.H."/>
            <person name="Dutcher S."/>
            <person name="Estelle M."/>
            <person name="Fawcett J.A."/>
            <person name="Gundlach H."/>
            <person name="Hanada K."/>
            <person name="Heyl A."/>
            <person name="Hicks K.A."/>
            <person name="Hugh J."/>
            <person name="Lohr M."/>
            <person name="Mayer K."/>
            <person name="Melkozernov A."/>
            <person name="Murata T."/>
            <person name="Nelson D."/>
            <person name="Pils B."/>
            <person name="Prigge M."/>
            <person name="Reiss B."/>
            <person name="Renner T."/>
            <person name="Rombauts S."/>
            <person name="Rushton P."/>
            <person name="Sanderfoot A."/>
            <person name="Schween G."/>
            <person name="Shiu S.-H."/>
            <person name="Stueber K."/>
            <person name="Theodoulou F.L."/>
            <person name="Tu H."/>
            <person name="Van de Peer Y."/>
            <person name="Verrier P.J."/>
            <person name="Waters E."/>
            <person name="Wood A."/>
            <person name="Yang L."/>
            <person name="Cove D."/>
            <person name="Cuming A."/>
            <person name="Hasebe M."/>
            <person name="Lucas S."/>
            <person name="Mishler D.B."/>
            <person name="Reski R."/>
            <person name="Grigoriev I."/>
            <person name="Quatrano R.S."/>
            <person name="Boore J.L."/>
        </authorList>
    </citation>
    <scope>NUCLEOTIDE SEQUENCE [LARGE SCALE GENOMIC DNA]</scope>
    <source>
        <strain evidence="1 2">cv. Gransden 2004</strain>
    </source>
</reference>
<sequence length="75" mass="8278">MSCASCENAASSTWKEVGLDCGELSADELRTLPYSNYCFSVPWPLAVLQSQNYYAQVALNVVIRSFPFIALYDCG</sequence>
<keyword evidence="2" id="KW-1185">Reference proteome</keyword>
<organism evidence="1 2">
    <name type="scientific">Physcomitrium patens</name>
    <name type="common">Spreading-leaved earth moss</name>
    <name type="synonym">Physcomitrella patens</name>
    <dbReference type="NCBI Taxonomy" id="3218"/>
    <lineage>
        <taxon>Eukaryota</taxon>
        <taxon>Viridiplantae</taxon>
        <taxon>Streptophyta</taxon>
        <taxon>Embryophyta</taxon>
        <taxon>Bryophyta</taxon>
        <taxon>Bryophytina</taxon>
        <taxon>Bryopsida</taxon>
        <taxon>Funariidae</taxon>
        <taxon>Funariales</taxon>
        <taxon>Funariaceae</taxon>
        <taxon>Physcomitrium</taxon>
    </lineage>
</organism>
<reference evidence="1 2" key="2">
    <citation type="journal article" date="2018" name="Plant J.">
        <title>The Physcomitrella patens chromosome-scale assembly reveals moss genome structure and evolution.</title>
        <authorList>
            <person name="Lang D."/>
            <person name="Ullrich K.K."/>
            <person name="Murat F."/>
            <person name="Fuchs J."/>
            <person name="Jenkins J."/>
            <person name="Haas F.B."/>
            <person name="Piednoel M."/>
            <person name="Gundlach H."/>
            <person name="Van Bel M."/>
            <person name="Meyberg R."/>
            <person name="Vives C."/>
            <person name="Morata J."/>
            <person name="Symeonidi A."/>
            <person name="Hiss M."/>
            <person name="Muchero W."/>
            <person name="Kamisugi Y."/>
            <person name="Saleh O."/>
            <person name="Blanc G."/>
            <person name="Decker E.L."/>
            <person name="van Gessel N."/>
            <person name="Grimwood J."/>
            <person name="Hayes R.D."/>
            <person name="Graham S.W."/>
            <person name="Gunter L.E."/>
            <person name="McDaniel S.F."/>
            <person name="Hoernstein S.N.W."/>
            <person name="Larsson A."/>
            <person name="Li F.W."/>
            <person name="Perroud P.F."/>
            <person name="Phillips J."/>
            <person name="Ranjan P."/>
            <person name="Rokshar D.S."/>
            <person name="Rothfels C.J."/>
            <person name="Schneider L."/>
            <person name="Shu S."/>
            <person name="Stevenson D.W."/>
            <person name="Thummler F."/>
            <person name="Tillich M."/>
            <person name="Villarreal Aguilar J.C."/>
            <person name="Widiez T."/>
            <person name="Wong G.K."/>
            <person name="Wymore A."/>
            <person name="Zhang Y."/>
            <person name="Zimmer A.D."/>
            <person name="Quatrano R.S."/>
            <person name="Mayer K.F.X."/>
            <person name="Goodstein D."/>
            <person name="Casacuberta J.M."/>
            <person name="Vandepoele K."/>
            <person name="Reski R."/>
            <person name="Cuming A.C."/>
            <person name="Tuskan G.A."/>
            <person name="Maumus F."/>
            <person name="Salse J."/>
            <person name="Schmutz J."/>
            <person name="Rensing S.A."/>
        </authorList>
    </citation>
    <scope>NUCLEOTIDE SEQUENCE [LARGE SCALE GENOMIC DNA]</scope>
    <source>
        <strain evidence="1 2">cv. Gransden 2004</strain>
    </source>
</reference>
<evidence type="ECO:0000313" key="2">
    <source>
        <dbReference type="Proteomes" id="UP000006727"/>
    </source>
</evidence>
<name>A0A7I4CJ32_PHYPA</name>
<dbReference type="AlphaFoldDB" id="A0A7I4CJ32"/>
<dbReference type="EnsemblPlants" id="Pp3c24_15210V3.2">
    <property type="protein sequence ID" value="Pp3c24_15210V3.2"/>
    <property type="gene ID" value="Pp3c24_15210"/>
</dbReference>